<sequence>MNVVLIDKELTVEIATLNSSLREVMKRSKRLLGSGKIGLQAKFELISHLQTKTYRYADFRTK</sequence>
<dbReference type="Proteomes" id="UP000037507">
    <property type="component" value="Unassembled WGS sequence"/>
</dbReference>
<name>A0A2T7UCA2_9BURK</name>
<dbReference type="EMBL" id="LFYT02000015">
    <property type="protein sequence ID" value="PVE42323.1"/>
    <property type="molecule type" value="Genomic_DNA"/>
</dbReference>
<gene>
    <name evidence="1" type="ORF">H663_012380</name>
</gene>
<protein>
    <submittedName>
        <fullName evidence="1">Uncharacterized protein</fullName>
    </submittedName>
</protein>
<evidence type="ECO:0000313" key="1">
    <source>
        <dbReference type="EMBL" id="PVE42323.1"/>
    </source>
</evidence>
<proteinExistence type="predicted"/>
<dbReference type="AlphaFoldDB" id="A0A2T7UCA2"/>
<comment type="caution">
    <text evidence="1">The sequence shown here is derived from an EMBL/GenBank/DDBJ whole genome shotgun (WGS) entry which is preliminary data.</text>
</comment>
<keyword evidence="2" id="KW-1185">Reference proteome</keyword>
<reference evidence="1" key="1">
    <citation type="submission" date="2017-04" db="EMBL/GenBank/DDBJ databases">
        <title>Unexpected and diverse lifestyles within the genus Limnohabitans.</title>
        <authorList>
            <person name="Kasalicky V."/>
            <person name="Mehrshad M."/>
            <person name="Andrei S.-A."/>
            <person name="Salcher M."/>
            <person name="Kratochvilova H."/>
            <person name="Simek K."/>
            <person name="Ghai R."/>
        </authorList>
    </citation>
    <scope>NUCLEOTIDE SEQUENCE [LARGE SCALE GENOMIC DNA]</scope>
    <source>
        <strain evidence="1">II-D5</strain>
    </source>
</reference>
<organism evidence="1 2">
    <name type="scientific">Limnohabitans planktonicus II-D5</name>
    <dbReference type="NCBI Taxonomy" id="1293045"/>
    <lineage>
        <taxon>Bacteria</taxon>
        <taxon>Pseudomonadati</taxon>
        <taxon>Pseudomonadota</taxon>
        <taxon>Betaproteobacteria</taxon>
        <taxon>Burkholderiales</taxon>
        <taxon>Comamonadaceae</taxon>
        <taxon>Limnohabitans</taxon>
    </lineage>
</organism>
<accession>A0A2T7UCA2</accession>
<evidence type="ECO:0000313" key="2">
    <source>
        <dbReference type="Proteomes" id="UP000037507"/>
    </source>
</evidence>